<accession>A0A6B9HVV3</accession>
<evidence type="ECO:0000256" key="4">
    <source>
        <dbReference type="ARBA" id="ARBA00022840"/>
    </source>
</evidence>
<dbReference type="GO" id="GO:0016887">
    <property type="term" value="F:ATP hydrolysis activity"/>
    <property type="evidence" value="ECO:0007669"/>
    <property type="project" value="InterPro"/>
</dbReference>
<dbReference type="PANTHER" id="PTHR42711">
    <property type="entry name" value="ABC TRANSPORTER ATP-BINDING PROTEIN"/>
    <property type="match status" value="1"/>
</dbReference>
<dbReference type="InterPro" id="IPR050763">
    <property type="entry name" value="ABC_transporter_ATP-binding"/>
</dbReference>
<dbReference type="PROSITE" id="PS50893">
    <property type="entry name" value="ABC_TRANSPORTER_2"/>
    <property type="match status" value="1"/>
</dbReference>
<keyword evidence="4 5" id="KW-0067">ATP-binding</keyword>
<dbReference type="Pfam" id="PF00005">
    <property type="entry name" value="ABC_tran"/>
    <property type="match status" value="1"/>
</dbReference>
<dbReference type="SUPFAM" id="SSF52540">
    <property type="entry name" value="P-loop containing nucleoside triphosphate hydrolases"/>
    <property type="match status" value="1"/>
</dbReference>
<organism evidence="5 6">
    <name type="scientific">Lactobacillus johnsonii</name>
    <dbReference type="NCBI Taxonomy" id="33959"/>
    <lineage>
        <taxon>Bacteria</taxon>
        <taxon>Bacillati</taxon>
        <taxon>Bacillota</taxon>
        <taxon>Bacilli</taxon>
        <taxon>Lactobacillales</taxon>
        <taxon>Lactobacillaceae</taxon>
        <taxon>Lactobacillus</taxon>
    </lineage>
</organism>
<reference evidence="5 6" key="1">
    <citation type="submission" date="2019-11" db="EMBL/GenBank/DDBJ databases">
        <title>Gastrointestinal microbiota of Peromyscus leucopus.</title>
        <authorList>
            <person name="Milovic A."/>
            <person name="Bassam K."/>
            <person name="Barbour A.G."/>
        </authorList>
    </citation>
    <scope>NUCLEOTIDE SEQUENCE [LARGE SCALE GENOMIC DNA]</scope>
    <source>
        <strain evidence="5 6">LL8</strain>
    </source>
</reference>
<dbReference type="Gene3D" id="3.40.50.300">
    <property type="entry name" value="P-loop containing nucleotide triphosphate hydrolases"/>
    <property type="match status" value="1"/>
</dbReference>
<evidence type="ECO:0000256" key="3">
    <source>
        <dbReference type="ARBA" id="ARBA00022741"/>
    </source>
</evidence>
<dbReference type="InterPro" id="IPR003439">
    <property type="entry name" value="ABC_transporter-like_ATP-bd"/>
</dbReference>
<evidence type="ECO:0000256" key="1">
    <source>
        <dbReference type="ARBA" id="ARBA00005417"/>
    </source>
</evidence>
<protein>
    <submittedName>
        <fullName evidence="5">ATP-binding cassette domain-containing protein</fullName>
    </submittedName>
</protein>
<dbReference type="AlphaFoldDB" id="A0A6B9HVV3"/>
<dbReference type="SMART" id="SM00382">
    <property type="entry name" value="AAA"/>
    <property type="match status" value="1"/>
</dbReference>
<evidence type="ECO:0000313" key="6">
    <source>
        <dbReference type="Proteomes" id="UP000488295"/>
    </source>
</evidence>
<comment type="caution">
    <text evidence="5">The sequence shown here is derived from an EMBL/GenBank/DDBJ whole genome shotgun (WGS) entry which is preliminary data.</text>
</comment>
<dbReference type="RefSeq" id="WP_086874612.1">
    <property type="nucleotide sequence ID" value="NZ_CP039261.1"/>
</dbReference>
<dbReference type="InterPro" id="IPR027417">
    <property type="entry name" value="P-loop_NTPase"/>
</dbReference>
<evidence type="ECO:0000313" key="5">
    <source>
        <dbReference type="EMBL" id="MTE03257.1"/>
    </source>
</evidence>
<dbReference type="PANTHER" id="PTHR42711:SF5">
    <property type="entry name" value="ABC TRANSPORTER ATP-BINDING PROTEIN NATA"/>
    <property type="match status" value="1"/>
</dbReference>
<sequence length="314" mass="35827">MIQVDDVSFSYTVFHKNPGIKGTINDFFHRKLIKNTAIKSLNLTINDGEVIGLIGPNGAGKTTLTKLLTGIIMPEKGKLIVDGIDPSSRSKKLYKNIGVMFGQKTQLSWNLPPMDTFNMLSAIYELDQKDYKSRLDQLINMLDIGDIVKIPVRKLSLGQRIKCELLCALIHSPKYLFLDEPTIGLDIVTQKNIYDFLIAENHLNHTTIILTSHNLKDIEALSKRLLILARGQIIFDGMMDELPIDIKDKQEFNIKFIDTQWNRITNQTFSILELEHNIKKIGQENIISINREGISIEDLILSLYKEWDMTNDNK</sequence>
<dbReference type="GO" id="GO:0005524">
    <property type="term" value="F:ATP binding"/>
    <property type="evidence" value="ECO:0007669"/>
    <property type="project" value="UniProtKB-KW"/>
</dbReference>
<dbReference type="EMBL" id="WKKC01000013">
    <property type="protein sequence ID" value="MTE03257.1"/>
    <property type="molecule type" value="Genomic_DNA"/>
</dbReference>
<gene>
    <name evidence="5" type="ORF">GJU95_05660</name>
</gene>
<comment type="similarity">
    <text evidence="1">Belongs to the ABC transporter superfamily.</text>
</comment>
<evidence type="ECO:0000256" key="2">
    <source>
        <dbReference type="ARBA" id="ARBA00022448"/>
    </source>
</evidence>
<proteinExistence type="inferred from homology"/>
<name>A0A6B9HVV3_LACJH</name>
<keyword evidence="3" id="KW-0547">Nucleotide-binding</keyword>
<dbReference type="InterPro" id="IPR003593">
    <property type="entry name" value="AAA+_ATPase"/>
</dbReference>
<keyword evidence="2" id="KW-0813">Transport</keyword>
<dbReference type="Proteomes" id="UP000488295">
    <property type="component" value="Unassembled WGS sequence"/>
</dbReference>